<comment type="caution">
    <text evidence="2">The sequence shown here is derived from an EMBL/GenBank/DDBJ whole genome shotgun (WGS) entry which is preliminary data.</text>
</comment>
<feature type="region of interest" description="Disordered" evidence="1">
    <location>
        <begin position="140"/>
        <end position="226"/>
    </location>
</feature>
<reference evidence="2" key="1">
    <citation type="submission" date="2023-01" db="EMBL/GenBank/DDBJ databases">
        <title>Genome assembly of the deep-sea coral Lophelia pertusa.</title>
        <authorList>
            <person name="Herrera S."/>
            <person name="Cordes E."/>
        </authorList>
    </citation>
    <scope>NUCLEOTIDE SEQUENCE</scope>
    <source>
        <strain evidence="2">USNM1676648</strain>
        <tissue evidence="2">Polyp</tissue>
    </source>
</reference>
<evidence type="ECO:0000256" key="1">
    <source>
        <dbReference type="SAM" id="MobiDB-lite"/>
    </source>
</evidence>
<accession>A0A9W9ZA56</accession>
<sequence>MSHFYLGQQQIRSSRATREEFSYQRNLLQFDLNNRAVKLPPIIKNELLVGRGGQTTMQPSSCSTMSKAGLNSSFPKIIDAQPPTSGKNGTTPSRHKAVQSKRAAVKHVEPTPIHFPNSYTVLPPIGQTNAWRHYNGLSSLQAPRNGEQAPIPDQIKSGQRRSSPRKRSDNSLTPSPTTRVVEKKRIETRNSSQPARHEGTTAVENRRKQQQASLVLDSTPGRSEVINDETLPSLSNEDVQVTEYDSAVHVLERLELDKEAVEFLAGKHSRRRVATCIEIDPSLRKAVDVIRDNLLRQTMEELCMMW</sequence>
<keyword evidence="3" id="KW-1185">Reference proteome</keyword>
<dbReference type="EMBL" id="MU826381">
    <property type="protein sequence ID" value="KAJ7377269.1"/>
    <property type="molecule type" value="Genomic_DNA"/>
</dbReference>
<gene>
    <name evidence="2" type="ORF">OS493_030080</name>
</gene>
<organism evidence="2 3">
    <name type="scientific">Desmophyllum pertusum</name>
    <dbReference type="NCBI Taxonomy" id="174260"/>
    <lineage>
        <taxon>Eukaryota</taxon>
        <taxon>Metazoa</taxon>
        <taxon>Cnidaria</taxon>
        <taxon>Anthozoa</taxon>
        <taxon>Hexacorallia</taxon>
        <taxon>Scleractinia</taxon>
        <taxon>Caryophylliina</taxon>
        <taxon>Caryophylliidae</taxon>
        <taxon>Desmophyllum</taxon>
    </lineage>
</organism>
<proteinExistence type="predicted"/>
<dbReference type="AlphaFoldDB" id="A0A9W9ZA56"/>
<feature type="compositionally biased region" description="Basic residues" evidence="1">
    <location>
        <begin position="93"/>
        <end position="102"/>
    </location>
</feature>
<feature type="region of interest" description="Disordered" evidence="1">
    <location>
        <begin position="77"/>
        <end position="102"/>
    </location>
</feature>
<feature type="compositionally biased region" description="Polar residues" evidence="1">
    <location>
        <begin position="82"/>
        <end position="92"/>
    </location>
</feature>
<evidence type="ECO:0000313" key="2">
    <source>
        <dbReference type="EMBL" id="KAJ7377269.1"/>
    </source>
</evidence>
<dbReference type="OrthoDB" id="5960964at2759"/>
<evidence type="ECO:0000313" key="3">
    <source>
        <dbReference type="Proteomes" id="UP001163046"/>
    </source>
</evidence>
<feature type="compositionally biased region" description="Basic and acidic residues" evidence="1">
    <location>
        <begin position="195"/>
        <end position="207"/>
    </location>
</feature>
<dbReference type="Proteomes" id="UP001163046">
    <property type="component" value="Unassembled WGS sequence"/>
</dbReference>
<protein>
    <submittedName>
        <fullName evidence="2">Uncharacterized protein</fullName>
    </submittedName>
</protein>
<name>A0A9W9ZA56_9CNID</name>